<dbReference type="GO" id="GO:0016459">
    <property type="term" value="C:myosin complex"/>
    <property type="evidence" value="ECO:0007669"/>
    <property type="project" value="UniProtKB-KW"/>
</dbReference>
<feature type="region of interest" description="Disordered" evidence="14">
    <location>
        <begin position="465"/>
        <end position="510"/>
    </location>
</feature>
<evidence type="ECO:0000256" key="7">
    <source>
        <dbReference type="ARBA" id="ARBA00023123"/>
    </source>
</evidence>
<feature type="domain" description="Myosin motor" evidence="16">
    <location>
        <begin position="786"/>
        <end position="1753"/>
    </location>
</feature>
<dbReference type="SUPFAM" id="SSF56112">
    <property type="entry name" value="Protein kinase-like (PK-like)"/>
    <property type="match status" value="1"/>
</dbReference>
<feature type="binding site" evidence="12">
    <location>
        <begin position="879"/>
        <end position="886"/>
    </location>
    <ligand>
        <name>ATP</name>
        <dbReference type="ChEBI" id="CHEBI:30616"/>
    </ligand>
</feature>
<dbReference type="PROSITE" id="PS50011">
    <property type="entry name" value="PROTEIN_KINASE_DOM"/>
    <property type="match status" value="1"/>
</dbReference>
<feature type="binding site" evidence="12">
    <location>
        <begin position="648"/>
        <end position="655"/>
    </location>
    <ligand>
        <name>ATP</name>
        <dbReference type="ChEBI" id="CHEBI:30616"/>
    </ligand>
</feature>
<feature type="region of interest" description="Disordered" evidence="14">
    <location>
        <begin position="1247"/>
        <end position="1294"/>
    </location>
</feature>
<evidence type="ECO:0000259" key="16">
    <source>
        <dbReference type="PROSITE" id="PS51456"/>
    </source>
</evidence>
<dbReference type="SUPFAM" id="SSF52540">
    <property type="entry name" value="P-loop containing nucleoside triphosphate hydrolases"/>
    <property type="match status" value="3"/>
</dbReference>
<dbReference type="SMART" id="SM00242">
    <property type="entry name" value="MYSc"/>
    <property type="match status" value="1"/>
</dbReference>
<evidence type="ECO:0000256" key="4">
    <source>
        <dbReference type="ARBA" id="ARBA00022737"/>
    </source>
</evidence>
<evidence type="ECO:0000256" key="5">
    <source>
        <dbReference type="ARBA" id="ARBA00022741"/>
    </source>
</evidence>
<dbReference type="EMBL" id="CAJNOG010000612">
    <property type="protein sequence ID" value="CAF1314710.1"/>
    <property type="molecule type" value="Genomic_DNA"/>
</dbReference>
<dbReference type="PRINTS" id="PR00193">
    <property type="entry name" value="MYOSINHEAVY"/>
</dbReference>
<evidence type="ECO:0000259" key="15">
    <source>
        <dbReference type="PROSITE" id="PS50011"/>
    </source>
</evidence>
<dbReference type="GO" id="GO:0030832">
    <property type="term" value="P:regulation of actin filament length"/>
    <property type="evidence" value="ECO:0007669"/>
    <property type="project" value="TreeGrafter"/>
</dbReference>
<dbReference type="PROSITE" id="PS00107">
    <property type="entry name" value="PROTEIN_KINASE_ATP"/>
    <property type="match status" value="1"/>
</dbReference>
<feature type="region of interest" description="Disordered" evidence="14">
    <location>
        <begin position="1"/>
        <end position="44"/>
    </location>
</feature>
<proteinExistence type="inferred from homology"/>
<protein>
    <submittedName>
        <fullName evidence="17">Uncharacterized protein</fullName>
    </submittedName>
</protein>
<dbReference type="InterPro" id="IPR000719">
    <property type="entry name" value="Prot_kinase_dom"/>
</dbReference>
<dbReference type="GO" id="GO:0042995">
    <property type="term" value="C:cell projection"/>
    <property type="evidence" value="ECO:0007669"/>
    <property type="project" value="UniProtKB-SubCell"/>
</dbReference>
<evidence type="ECO:0000256" key="13">
    <source>
        <dbReference type="PROSITE-ProRule" id="PRU10141"/>
    </source>
</evidence>
<dbReference type="Gene3D" id="1.20.58.530">
    <property type="match status" value="1"/>
</dbReference>
<feature type="compositionally biased region" description="Polar residues" evidence="14">
    <location>
        <begin position="1202"/>
        <end position="1211"/>
    </location>
</feature>
<feature type="domain" description="Myosin motor" evidence="16">
    <location>
        <begin position="555"/>
        <end position="658"/>
    </location>
</feature>
<evidence type="ECO:0000256" key="10">
    <source>
        <dbReference type="ARBA" id="ARBA00023212"/>
    </source>
</evidence>
<dbReference type="PROSITE" id="PS00108">
    <property type="entry name" value="PROTEIN_KINASE_ST"/>
    <property type="match status" value="1"/>
</dbReference>
<dbReference type="Gene3D" id="1.20.120.720">
    <property type="entry name" value="Myosin VI head, motor domain, U50 subdomain"/>
    <property type="match status" value="2"/>
</dbReference>
<keyword evidence="3" id="KW-0963">Cytoplasm</keyword>
<evidence type="ECO:0000256" key="6">
    <source>
        <dbReference type="ARBA" id="ARBA00022840"/>
    </source>
</evidence>
<dbReference type="InterPro" id="IPR052409">
    <property type="entry name" value="Myosin-III_kinase_activity"/>
</dbReference>
<organism evidence="17 18">
    <name type="scientific">Adineta steineri</name>
    <dbReference type="NCBI Taxonomy" id="433720"/>
    <lineage>
        <taxon>Eukaryota</taxon>
        <taxon>Metazoa</taxon>
        <taxon>Spiralia</taxon>
        <taxon>Gnathifera</taxon>
        <taxon>Rotifera</taxon>
        <taxon>Eurotatoria</taxon>
        <taxon>Bdelloidea</taxon>
        <taxon>Adinetida</taxon>
        <taxon>Adinetidae</taxon>
        <taxon>Adineta</taxon>
    </lineage>
</organism>
<dbReference type="GO" id="GO:0003779">
    <property type="term" value="F:actin binding"/>
    <property type="evidence" value="ECO:0007669"/>
    <property type="project" value="UniProtKB-KW"/>
</dbReference>
<dbReference type="GO" id="GO:0005524">
    <property type="term" value="F:ATP binding"/>
    <property type="evidence" value="ECO:0007669"/>
    <property type="project" value="UniProtKB-UniRule"/>
</dbReference>
<feature type="compositionally biased region" description="Polar residues" evidence="14">
    <location>
        <begin position="481"/>
        <end position="491"/>
    </location>
</feature>
<dbReference type="Gene3D" id="3.40.850.10">
    <property type="entry name" value="Kinesin motor domain"/>
    <property type="match status" value="3"/>
</dbReference>
<feature type="compositionally biased region" description="Pro residues" evidence="14">
    <location>
        <begin position="137"/>
        <end position="148"/>
    </location>
</feature>
<keyword evidence="4" id="KW-0677">Repeat</keyword>
<feature type="region of interest" description="Disordered" evidence="14">
    <location>
        <begin position="1154"/>
        <end position="1214"/>
    </location>
</feature>
<feature type="region of interest" description="Actin-binding" evidence="12">
    <location>
        <begin position="1634"/>
        <end position="1656"/>
    </location>
</feature>
<comment type="caution">
    <text evidence="17">The sequence shown here is derived from an EMBL/GenBank/DDBJ whole genome shotgun (WGS) entry which is preliminary data.</text>
</comment>
<feature type="region of interest" description="Disordered" evidence="14">
    <location>
        <begin position="136"/>
        <end position="159"/>
    </location>
</feature>
<dbReference type="PANTHER" id="PTHR46256">
    <property type="entry name" value="AGAP011099-PA"/>
    <property type="match status" value="1"/>
</dbReference>
<accession>A0A815F518</accession>
<dbReference type="GO" id="GO:0004674">
    <property type="term" value="F:protein serine/threonine kinase activity"/>
    <property type="evidence" value="ECO:0007669"/>
    <property type="project" value="TreeGrafter"/>
</dbReference>
<feature type="binding site" evidence="13">
    <location>
        <position position="98"/>
    </location>
    <ligand>
        <name>ATP</name>
        <dbReference type="ChEBI" id="CHEBI:30616"/>
    </ligand>
</feature>
<dbReference type="InterPro" id="IPR011009">
    <property type="entry name" value="Kinase-like_dom_sf"/>
</dbReference>
<evidence type="ECO:0000313" key="18">
    <source>
        <dbReference type="Proteomes" id="UP000663845"/>
    </source>
</evidence>
<evidence type="ECO:0000256" key="2">
    <source>
        <dbReference type="ARBA" id="ARBA00004316"/>
    </source>
</evidence>
<dbReference type="PROSITE" id="PS51456">
    <property type="entry name" value="MYOSIN_MOTOR"/>
    <property type="match status" value="2"/>
</dbReference>
<evidence type="ECO:0000256" key="3">
    <source>
        <dbReference type="ARBA" id="ARBA00022490"/>
    </source>
</evidence>
<dbReference type="InterPro" id="IPR008271">
    <property type="entry name" value="Ser/Thr_kinase_AS"/>
</dbReference>
<keyword evidence="10" id="KW-0206">Cytoskeleton</keyword>
<feature type="non-terminal residue" evidence="17">
    <location>
        <position position="1"/>
    </location>
</feature>
<dbReference type="InterPro" id="IPR001609">
    <property type="entry name" value="Myosin_head_motor_dom-like"/>
</dbReference>
<feature type="region of interest" description="Disordered" evidence="14">
    <location>
        <begin position="694"/>
        <end position="739"/>
    </location>
</feature>
<dbReference type="PANTHER" id="PTHR46256:SF3">
    <property type="entry name" value="MYOSIN MOTOR DOMAIN-CONTAINING PROTEIN"/>
    <property type="match status" value="1"/>
</dbReference>
<sequence length="1756" mass="200015">MPHLLHHPPPPPPPSIPPPPLPESLLPIPPIPPRTRSRASSQQQTIILTSNPKQQPSFFRLDELPSPDREWQLFENIGDGTYGEAKNIRNPDFSAAVKIMHPTNEVLEEIEQEYRVLLQLSNHENLCRFYGAYLKRAPPPPPPPPPRNPITSPSTPRDKTNLLSIETNSINNFSNSIPACQLDQLWLVMELCTSGSVTDLAKSMLKANQRLDESIIAYIIRETLKALYHLHSNNVVHRDVKGHNILITGDGHIKLIDFGVSAYLNPTKGRRSTSVGTPFFMAPEVIVCERQMDCDYDTRADVWSTGITAIEIAEGEPPLAEMHPMRALVSIPRNPPPRLRQPHDWSNEFNDFIRRCLIKDFEIRPTVAHMLNHPFLTQIPIDDIEARHSIVQIVQRYKRCYDLCVKKTSRETCGIKNGHIRGKSETCSSIAIEAAAAAAATTNISSNEPSIQPSKRMLQIISKPTESHKRPAPPPPPPVSLNENGHHNSNCKTKRKSQIRQQQKQIQNDNETTQFYLYEKNSEDIPVCHPSLTKKSEHKHFYNSTYDSVYPNNSITTDDLAQLETFDEQSIMTHMYNRFLSNQIYTYIGDILVAINPFRSLPIYGKEAMIRYRGSIKSEQPPHIYALANFTYQAMLHDLENQFIVISGESGSGKSETCSSIAIEAAAAAAATTNISSNEPSIQPSKRMLQVISKPTESHKRPAPPPPPSVSLNENGHHNPNCKTKRKSQIRQQQKQIQNDNQTTQFYLYEKNSEDIPVCHPSLTKKSEHKHFYNSTYDSVYPNNSITTDDLAQLETFDEQSIMTHMYNRFLSNQIYTYIGDILVAINPFRSLPIYGKEAMIRYRGSIKSEQPPHIYALANFTYQAMLHDLENQFIVISGESGSGKTHSANFLVKQLTFLGNAPNKSLQEKILQINPLIEGFGNARTKINDNSSRFGKYLEMLFTKQGHVTGARLSEYLLEKTRVVNQGHAERNFHIFYYLFHGLASSIPNDKQAFYLVKNQTYRYLKIDREDEHYLSENFKEKFHTIEKCFQIIGFQFDEIQSIYRILAGLLHLGNINFHQNEGNFIDGKTCLSDKYLLSIICELFGLDLAEFELALTTCNIVTRGETIQRSTTLQESQSTRDAMAKALYNRLFSWIVNRISALLAPSTNISKNQFDPVKDDESSRQSYSYNNYNTNNNNNNNQEDQSENEADENLDEEYHTNNPNITMVTSFPPPTIMCAMRRTFDYLDMTPSSSSFLLQLQQSEDGNDDHYYDDDDDDDDLLNVNNNNNNNNNTSNTPSPPPSTSSVVSNQSKSKLINDLNNKPVQNLIDNWTKAVAASSNWIAPIDNKHFRRLNLSNRATSETNLLLRKKTVENNIKKHYQSTDNICINTKQIPIPTIQKESINELNQDHDALKIAILDIFGFENFSRNSFEQLCINIANEQIQYYFNQHVFACERQEYINENLTILPLPAKMDFTFYDNRPLLDMFLNKPVGILALIDEESRFPKATDFTLVDKLNANFSNSPLYIRSKSSFSSSSISSSSSSTHQSIPSFSIIHFAGQVQYDARGFLEKNCDYLAPEIIQVLHSSHVQLISSLFQLPSSKSSTLQENVNHRYNTTTTESNLDLTNTLIPLNASPNRVQATVSTYFRYSLTDLFSKMVHGSPKFVRCFKPNNDRIPGCFDSQTVLEQLKYSGILAAAKIRRFGYSHRIPFANFIQRYSILVYPATTDLPLTRETCEHILHQLKMQNWTTGKSKVFLKYYHAEQLTQLYSNII</sequence>
<dbReference type="Gene3D" id="3.30.200.20">
    <property type="entry name" value="Phosphorylase Kinase, domain 1"/>
    <property type="match status" value="1"/>
</dbReference>
<dbReference type="InterPro" id="IPR036961">
    <property type="entry name" value="Kinesin_motor_dom_sf"/>
</dbReference>
<comment type="similarity">
    <text evidence="12">Belongs to the TRAFAC class myosin-kinesin ATPase superfamily. Myosin family.</text>
</comment>
<dbReference type="FunFam" id="1.10.510.10:FF:000421">
    <property type="entry name" value="Serine/threonine-protein kinase PAK 6"/>
    <property type="match status" value="1"/>
</dbReference>
<comment type="caution">
    <text evidence="12">Lacks conserved residue(s) required for the propagation of feature annotation.</text>
</comment>
<feature type="compositionally biased region" description="Low complexity" evidence="14">
    <location>
        <begin position="1166"/>
        <end position="1185"/>
    </location>
</feature>
<dbReference type="GO" id="GO:0000146">
    <property type="term" value="F:microfilament motor activity"/>
    <property type="evidence" value="ECO:0007669"/>
    <property type="project" value="TreeGrafter"/>
</dbReference>
<feature type="compositionally biased region" description="Low complexity" evidence="14">
    <location>
        <begin position="1264"/>
        <end position="1279"/>
    </location>
</feature>
<comment type="subcellular location">
    <subcellularLocation>
        <location evidence="2">Cell projection</location>
    </subcellularLocation>
    <subcellularLocation>
        <location evidence="1">Cytoplasm</location>
        <location evidence="1">Cytoskeleton</location>
    </subcellularLocation>
</comment>
<feature type="compositionally biased region" description="Acidic residues" evidence="14">
    <location>
        <begin position="1186"/>
        <end position="1197"/>
    </location>
</feature>
<dbReference type="Pfam" id="PF00063">
    <property type="entry name" value="Myosin_head"/>
    <property type="match status" value="3"/>
</dbReference>
<keyword evidence="8 12" id="KW-0505">Motor protein</keyword>
<evidence type="ECO:0000256" key="1">
    <source>
        <dbReference type="ARBA" id="ARBA00004245"/>
    </source>
</evidence>
<evidence type="ECO:0000256" key="11">
    <source>
        <dbReference type="ARBA" id="ARBA00023273"/>
    </source>
</evidence>
<dbReference type="Proteomes" id="UP000663845">
    <property type="component" value="Unassembled WGS sequence"/>
</dbReference>
<evidence type="ECO:0000256" key="9">
    <source>
        <dbReference type="ARBA" id="ARBA00023203"/>
    </source>
</evidence>
<dbReference type="Pfam" id="PF00069">
    <property type="entry name" value="Pkinase"/>
    <property type="match status" value="1"/>
</dbReference>
<gene>
    <name evidence="17" type="ORF">JYZ213_LOCUS33058</name>
</gene>
<dbReference type="Gene3D" id="1.10.510.10">
    <property type="entry name" value="Transferase(Phosphotransferase) domain 1"/>
    <property type="match status" value="1"/>
</dbReference>
<dbReference type="InterPro" id="IPR017441">
    <property type="entry name" value="Protein_kinase_ATP_BS"/>
</dbReference>
<reference evidence="17" key="1">
    <citation type="submission" date="2021-02" db="EMBL/GenBank/DDBJ databases">
        <authorList>
            <person name="Nowell W R."/>
        </authorList>
    </citation>
    <scope>NUCLEOTIDE SEQUENCE</scope>
</reference>
<feature type="compositionally biased region" description="Pro residues" evidence="14">
    <location>
        <begin position="7"/>
        <end position="33"/>
    </location>
</feature>
<dbReference type="Gene3D" id="1.10.10.820">
    <property type="match status" value="1"/>
</dbReference>
<keyword evidence="11" id="KW-0966">Cell projection</keyword>
<name>A0A815F518_9BILA</name>
<evidence type="ECO:0000256" key="12">
    <source>
        <dbReference type="PROSITE-ProRule" id="PRU00782"/>
    </source>
</evidence>
<keyword evidence="5 12" id="KW-0547">Nucleotide-binding</keyword>
<evidence type="ECO:0000256" key="14">
    <source>
        <dbReference type="SAM" id="MobiDB-lite"/>
    </source>
</evidence>
<feature type="compositionally biased region" description="Low complexity" evidence="14">
    <location>
        <begin position="730"/>
        <end position="739"/>
    </location>
</feature>
<feature type="domain" description="Protein kinase" evidence="15">
    <location>
        <begin position="71"/>
        <end position="376"/>
    </location>
</feature>
<evidence type="ECO:0000313" key="17">
    <source>
        <dbReference type="EMBL" id="CAF1314710.1"/>
    </source>
</evidence>
<dbReference type="InterPro" id="IPR027417">
    <property type="entry name" value="P-loop_NTPase"/>
</dbReference>
<feature type="compositionally biased region" description="Acidic residues" evidence="14">
    <location>
        <begin position="1247"/>
        <end position="1263"/>
    </location>
</feature>
<keyword evidence="6 12" id="KW-0067">ATP-binding</keyword>
<keyword evidence="7 12" id="KW-0518">Myosin</keyword>
<keyword evidence="9 12" id="KW-0009">Actin-binding</keyword>
<evidence type="ECO:0000256" key="8">
    <source>
        <dbReference type="ARBA" id="ARBA00023175"/>
    </source>
</evidence>
<dbReference type="Gene3D" id="6.20.240.20">
    <property type="match status" value="1"/>
</dbReference>
<dbReference type="SMART" id="SM00220">
    <property type="entry name" value="S_TKc"/>
    <property type="match status" value="1"/>
</dbReference>